<accession>A0AA97CVM5</accession>
<evidence type="ECO:0000313" key="1">
    <source>
        <dbReference type="EMBL" id="WOC12752.1"/>
    </source>
</evidence>
<organism evidence="1">
    <name type="scientific">Gordonia sp. MP11Mi</name>
    <dbReference type="NCBI Taxonomy" id="3022769"/>
    <lineage>
        <taxon>Bacteria</taxon>
        <taxon>Bacillati</taxon>
        <taxon>Actinomycetota</taxon>
        <taxon>Actinomycetes</taxon>
        <taxon>Mycobacteriales</taxon>
        <taxon>Gordoniaceae</taxon>
        <taxon>Gordonia</taxon>
    </lineage>
</organism>
<reference evidence="1" key="1">
    <citation type="submission" date="2023-06" db="EMBL/GenBank/DDBJ databases">
        <title>Gordonia sp. nov. and Pseudochrobactrum sp. nov., two species isolated from the burying beetle Nicrophorus vespilloides.</title>
        <authorList>
            <person name="Poehlein A."/>
            <person name="Guzman J."/>
            <person name="Daniel R."/>
            <person name="Vilcinskas A."/>
        </authorList>
    </citation>
    <scope>NUCLEOTIDE SEQUENCE</scope>
    <source>
        <strain evidence="1">MP11Mi</strain>
    </source>
</reference>
<dbReference type="RefSeq" id="WP_420041964.1">
    <property type="nucleotide sequence ID" value="NZ_CP128986.1"/>
</dbReference>
<sequence>MAAVVAAVAATVLAACGGGGQTDVGTPLPGRLVPSDRLPKGFTAVPYQVGDMIAANRSTLEQSEKVGFVPAQCRPTADAEFNPKLTEENTVLLAAQSVLDTQSGSGTLTELVSTVRRNVDADRRDTSGVCRVVTSTPTIGALAGARIVNTSTELPALRGDPDLREEVEQAYLVRTDSVTTFADGSVRARSSYLANVLVASPDGQVFTLQLGAGGGDTSGTARSEPPVSEEVFTDLVRSAVERVAQP</sequence>
<proteinExistence type="predicted"/>
<dbReference type="AlphaFoldDB" id="A0AA97CVM5"/>
<name>A0AA97CVM5_9ACTN</name>
<dbReference type="EMBL" id="CP128986">
    <property type="protein sequence ID" value="WOC12752.1"/>
    <property type="molecule type" value="Genomic_DNA"/>
</dbReference>
<gene>
    <name evidence="1" type="ORF">MP11Mi_18430</name>
</gene>
<protein>
    <submittedName>
        <fullName evidence="1">Uncharacterized protein</fullName>
    </submittedName>
</protein>